<evidence type="ECO:0000256" key="2">
    <source>
        <dbReference type="SAM" id="SignalP"/>
    </source>
</evidence>
<sequence>MMLSHRPFILPRLLTRAAIAVIAILVMAGTAQAESLTDSKIRSFIDSLESAQALGDEYPELEQDMADDNDMPDLTRLFSSSLAKLDRNPQIRGKLKNIVVDHGFDSLESWGRTGDRIYAALVALEMGGQAAKSAREMEQALAEVENNPNISDAQKAEMRQRMSAAMSGMEAAQNVPEADKQAVRPFVDELEALGDE</sequence>
<proteinExistence type="predicted"/>
<reference evidence="4" key="1">
    <citation type="submission" date="2016-10" db="EMBL/GenBank/DDBJ databases">
        <authorList>
            <person name="Varghese N."/>
            <person name="Submissions S."/>
        </authorList>
    </citation>
    <scope>NUCLEOTIDE SEQUENCE [LARGE SCALE GENOMIC DNA]</scope>
    <source>
        <strain evidence="4">CGMCC 1.9167</strain>
    </source>
</reference>
<keyword evidence="4" id="KW-1185">Reference proteome</keyword>
<feature type="signal peptide" evidence="2">
    <location>
        <begin position="1"/>
        <end position="33"/>
    </location>
</feature>
<gene>
    <name evidence="3" type="ORF">SAMN05216203_1048</name>
</gene>
<evidence type="ECO:0000256" key="1">
    <source>
        <dbReference type="SAM" id="MobiDB-lite"/>
    </source>
</evidence>
<feature type="region of interest" description="Disordered" evidence="1">
    <location>
        <begin position="156"/>
        <end position="181"/>
    </location>
</feature>
<name>A0A1I6HB50_9GAMM</name>
<dbReference type="AlphaFoldDB" id="A0A1I6HB50"/>
<organism evidence="3 4">
    <name type="scientific">Marinobacter daqiaonensis</name>
    <dbReference type="NCBI Taxonomy" id="650891"/>
    <lineage>
        <taxon>Bacteria</taxon>
        <taxon>Pseudomonadati</taxon>
        <taxon>Pseudomonadota</taxon>
        <taxon>Gammaproteobacteria</taxon>
        <taxon>Pseudomonadales</taxon>
        <taxon>Marinobacteraceae</taxon>
        <taxon>Marinobacter</taxon>
    </lineage>
</organism>
<keyword evidence="2" id="KW-0732">Signal</keyword>
<dbReference type="Proteomes" id="UP000198644">
    <property type="component" value="Unassembled WGS sequence"/>
</dbReference>
<protein>
    <submittedName>
        <fullName evidence="3">Uncharacterized protein</fullName>
    </submittedName>
</protein>
<feature type="chain" id="PRO_5011774053" evidence="2">
    <location>
        <begin position="34"/>
        <end position="196"/>
    </location>
</feature>
<evidence type="ECO:0000313" key="3">
    <source>
        <dbReference type="EMBL" id="SFR51497.1"/>
    </source>
</evidence>
<evidence type="ECO:0000313" key="4">
    <source>
        <dbReference type="Proteomes" id="UP000198644"/>
    </source>
</evidence>
<dbReference type="RefSeq" id="WP_227662891.1">
    <property type="nucleotide sequence ID" value="NZ_FOYW01000001.1"/>
</dbReference>
<dbReference type="EMBL" id="FOYW01000001">
    <property type="protein sequence ID" value="SFR51497.1"/>
    <property type="molecule type" value="Genomic_DNA"/>
</dbReference>
<accession>A0A1I6HB50</accession>